<gene>
    <name evidence="3" type="ORF">STVIR_7835</name>
</gene>
<keyword evidence="2" id="KW-0732">Signal</keyword>
<proteinExistence type="predicted"/>
<evidence type="ECO:0000256" key="2">
    <source>
        <dbReference type="SAM" id="SignalP"/>
    </source>
</evidence>
<dbReference type="Proteomes" id="UP000011205">
    <property type="component" value="Unassembled WGS sequence"/>
</dbReference>
<evidence type="ECO:0000313" key="3">
    <source>
        <dbReference type="EMBL" id="ELS51224.1"/>
    </source>
</evidence>
<name>L8P4X1_STRVR</name>
<organism evidence="3 4">
    <name type="scientific">Streptomyces viridochromogenes Tue57</name>
    <dbReference type="NCBI Taxonomy" id="1160705"/>
    <lineage>
        <taxon>Bacteria</taxon>
        <taxon>Bacillati</taxon>
        <taxon>Actinomycetota</taxon>
        <taxon>Actinomycetes</taxon>
        <taxon>Kitasatosporales</taxon>
        <taxon>Streptomycetaceae</taxon>
        <taxon>Streptomyces</taxon>
    </lineage>
</organism>
<feature type="compositionally biased region" description="Basic and acidic residues" evidence="1">
    <location>
        <begin position="36"/>
        <end position="45"/>
    </location>
</feature>
<accession>L8P4X1</accession>
<feature type="region of interest" description="Disordered" evidence="1">
    <location>
        <begin position="32"/>
        <end position="68"/>
    </location>
</feature>
<feature type="region of interest" description="Disordered" evidence="1">
    <location>
        <begin position="298"/>
        <end position="318"/>
    </location>
</feature>
<evidence type="ECO:0000256" key="1">
    <source>
        <dbReference type="SAM" id="MobiDB-lite"/>
    </source>
</evidence>
<protein>
    <submittedName>
        <fullName evidence="3">Putative secreted protein</fullName>
    </submittedName>
</protein>
<dbReference type="AlphaFoldDB" id="L8P4X1"/>
<evidence type="ECO:0000313" key="4">
    <source>
        <dbReference type="Proteomes" id="UP000011205"/>
    </source>
</evidence>
<feature type="chain" id="PRO_5039046008" evidence="2">
    <location>
        <begin position="24"/>
        <end position="318"/>
    </location>
</feature>
<dbReference type="PATRIC" id="fig|1160705.3.peg.7746"/>
<reference evidence="3 4" key="1">
    <citation type="journal article" date="2013" name="Genome Announc.">
        <title>Draft Genome Sequence of Streptomyces viridochromogenes Strain Tu57, Producer of Avilamycin.</title>
        <authorList>
            <person name="Gruning B.A."/>
            <person name="Erxleben A."/>
            <person name="Hahnlein A."/>
            <person name="Gunther S."/>
        </authorList>
    </citation>
    <scope>NUCLEOTIDE SEQUENCE [LARGE SCALE GENOMIC DNA]</scope>
    <source>
        <strain evidence="3 4">Tue57</strain>
    </source>
</reference>
<feature type="compositionally biased region" description="Basic and acidic residues" evidence="1">
    <location>
        <begin position="307"/>
        <end position="318"/>
    </location>
</feature>
<dbReference type="EMBL" id="AMLP01000240">
    <property type="protein sequence ID" value="ELS51224.1"/>
    <property type="molecule type" value="Genomic_DNA"/>
</dbReference>
<dbReference type="RefSeq" id="WP_004003299.1">
    <property type="nucleotide sequence ID" value="NZ_AMLP01000240.1"/>
</dbReference>
<sequence>MHAGLKITAFAAALAATFGTAYGVGKGVDPVVEDPAPARHERHSEAAPTPEGGGGHEAEPAGGLQISEGGYTLDLRTPSVTAGKRADLSFVIRDSGGRAVTAYQREHEKELHLIVASRDLVTYRHLHPARAADGTWSIPVELPRAGGYRVFADFTPAKKGAENLTLGADLAAAGSYAPQQPPAPAATVKTDGYEVRLDGALRPGRASELKLKVSKNGRPVTDLQPYLGAYGHLVALRSGDLAYLHVHPNGEPGDGRTEPGPDISFTATAPSSGTYRLFLDFKHAGEVRTAAFTVRTGAAPATVDTPSGEHEDESGHGH</sequence>
<comment type="caution">
    <text evidence="3">The sequence shown here is derived from an EMBL/GenBank/DDBJ whole genome shotgun (WGS) entry which is preliminary data.</text>
</comment>
<feature type="signal peptide" evidence="2">
    <location>
        <begin position="1"/>
        <end position="23"/>
    </location>
</feature>